<protein>
    <submittedName>
        <fullName evidence="4">BRCT domain-containing protein</fullName>
    </submittedName>
</protein>
<keyword evidence="1" id="KW-0677">Repeat</keyword>
<dbReference type="InterPro" id="IPR001357">
    <property type="entry name" value="BRCT_dom"/>
</dbReference>
<dbReference type="AlphaFoldDB" id="A0A183IZ13"/>
<feature type="domain" description="BRCT" evidence="3">
    <location>
        <begin position="63"/>
        <end position="160"/>
    </location>
</feature>
<dbReference type="Pfam" id="PF00533">
    <property type="entry name" value="BRCT"/>
    <property type="match status" value="1"/>
</dbReference>
<dbReference type="PANTHER" id="PTHR13561:SF20">
    <property type="entry name" value="DNA TOPOISOMERASE 2-BINDING PROTEIN 1"/>
    <property type="match status" value="1"/>
</dbReference>
<dbReference type="PROSITE" id="PS50172">
    <property type="entry name" value="BRCT"/>
    <property type="match status" value="2"/>
</dbReference>
<dbReference type="PANTHER" id="PTHR13561">
    <property type="entry name" value="DNA REPLICATION REGULATOR DPB11-RELATED"/>
    <property type="match status" value="1"/>
</dbReference>
<dbReference type="SUPFAM" id="SSF52113">
    <property type="entry name" value="BRCT domain"/>
    <property type="match status" value="2"/>
</dbReference>
<sequence length="441" mass="49210">LSGIVSEEVTTDYTVTPFLLSRSELIEKSSRSVTENWLCACHVWNRVVCIDDSAFYKSVCLESLPTILTDCVLCVSQLSSVERKMLKQLGLKCGAIVQDYLVRKTNLEKNLLATTHLILLKPEGEKYMAAVKWNIPCVTPSWLVETALAKQRIDPQLYAVVGGIDASTESGAAMAADSSRTSGKRISTTLSMRDASTSTASSNASWSRSFLDADKSFHPKWNISLLKNKGRRSSISEDQLGNKRFLVSEEYDEFIHRQLLGAVKCTEEAEACFSTPSTAADQRPNIAHVKNKAPFSPTKSLAKKAALDSVVIVVSRRLVDQQTKLHKIVTDLGGDYRWKLDSSCTHFVYQGKIRDSGKEYRMAKELALCIVHPDWLYDVDFESVDPGAYGYQCHNQSDERDQFGTGSAKQNQNFAVVWYVFCRGNFYVCFYGSLGTLQICE</sequence>
<proteinExistence type="predicted"/>
<dbReference type="Pfam" id="PF12738">
    <property type="entry name" value="PTCB-BRCT"/>
    <property type="match status" value="1"/>
</dbReference>
<name>A0A183IZ13_9BILA</name>
<organism evidence="4">
    <name type="scientific">Soboliphyme baturini</name>
    <dbReference type="NCBI Taxonomy" id="241478"/>
    <lineage>
        <taxon>Eukaryota</taxon>
        <taxon>Metazoa</taxon>
        <taxon>Ecdysozoa</taxon>
        <taxon>Nematoda</taxon>
        <taxon>Enoplea</taxon>
        <taxon>Dorylaimia</taxon>
        <taxon>Dioctophymatida</taxon>
        <taxon>Dioctophymatoidea</taxon>
        <taxon>Soboliphymatidae</taxon>
        <taxon>Soboliphyme</taxon>
    </lineage>
</organism>
<dbReference type="Gene3D" id="3.40.50.10190">
    <property type="entry name" value="BRCT domain"/>
    <property type="match status" value="2"/>
</dbReference>
<dbReference type="GO" id="GO:0006270">
    <property type="term" value="P:DNA replication initiation"/>
    <property type="evidence" value="ECO:0007669"/>
    <property type="project" value="TreeGrafter"/>
</dbReference>
<feature type="region of interest" description="Disordered" evidence="2">
    <location>
        <begin position="172"/>
        <end position="200"/>
    </location>
</feature>
<dbReference type="SMART" id="SM00292">
    <property type="entry name" value="BRCT"/>
    <property type="match status" value="2"/>
</dbReference>
<feature type="compositionally biased region" description="Polar residues" evidence="2">
    <location>
        <begin position="178"/>
        <end position="191"/>
    </location>
</feature>
<evidence type="ECO:0000313" key="4">
    <source>
        <dbReference type="WBParaSite" id="SBAD_0000918101-mRNA-1"/>
    </source>
</evidence>
<evidence type="ECO:0000256" key="1">
    <source>
        <dbReference type="ARBA" id="ARBA00022737"/>
    </source>
</evidence>
<dbReference type="CDD" id="cd17727">
    <property type="entry name" value="BRCT_TopBP1_rpt6"/>
    <property type="match status" value="1"/>
</dbReference>
<dbReference type="GO" id="GO:0007095">
    <property type="term" value="P:mitotic G2 DNA damage checkpoint signaling"/>
    <property type="evidence" value="ECO:0007669"/>
    <property type="project" value="TreeGrafter"/>
</dbReference>
<accession>A0A183IZ13</accession>
<dbReference type="WBParaSite" id="SBAD_0000918101-mRNA-1">
    <property type="protein sequence ID" value="SBAD_0000918101-mRNA-1"/>
    <property type="gene ID" value="SBAD_0000918101"/>
</dbReference>
<dbReference type="InterPro" id="IPR036420">
    <property type="entry name" value="BRCT_dom_sf"/>
</dbReference>
<feature type="domain" description="BRCT" evidence="3">
    <location>
        <begin position="302"/>
        <end position="378"/>
    </location>
</feature>
<reference evidence="4" key="1">
    <citation type="submission" date="2016-06" db="UniProtKB">
        <authorList>
            <consortium name="WormBaseParasite"/>
        </authorList>
    </citation>
    <scope>IDENTIFICATION</scope>
</reference>
<evidence type="ECO:0000256" key="2">
    <source>
        <dbReference type="SAM" id="MobiDB-lite"/>
    </source>
</evidence>
<evidence type="ECO:0000259" key="3">
    <source>
        <dbReference type="PROSITE" id="PS50172"/>
    </source>
</evidence>
<dbReference type="GO" id="GO:0033314">
    <property type="term" value="P:mitotic DNA replication checkpoint signaling"/>
    <property type="evidence" value="ECO:0007669"/>
    <property type="project" value="TreeGrafter"/>
</dbReference>